<evidence type="ECO:0000313" key="4">
    <source>
        <dbReference type="Proteomes" id="UP000288859"/>
    </source>
</evidence>
<dbReference type="OrthoDB" id="4121334at2759"/>
<evidence type="ECO:0000313" key="3">
    <source>
        <dbReference type="EMBL" id="RVX74657.1"/>
    </source>
</evidence>
<feature type="region of interest" description="Disordered" evidence="1">
    <location>
        <begin position="210"/>
        <end position="362"/>
    </location>
</feature>
<feature type="compositionally biased region" description="Low complexity" evidence="1">
    <location>
        <begin position="226"/>
        <end position="237"/>
    </location>
</feature>
<name>A0A438NG04_EXOME</name>
<dbReference type="PROSITE" id="PS51257">
    <property type="entry name" value="PROKAR_LIPOPROTEIN"/>
    <property type="match status" value="1"/>
</dbReference>
<dbReference type="Proteomes" id="UP000288859">
    <property type="component" value="Unassembled WGS sequence"/>
</dbReference>
<keyword evidence="2" id="KW-0732">Signal</keyword>
<sequence>MPAIRSFLSLSVLAACLAHAVADGHLGGEGGEWGGGPGGPPSGPPAGWQGSDYGSSGWNDWPSGGEHRPPPPHVPDMPVAPITCEPTTITNHITVPPVTVTITKEGMPPPPPAPVTVTVTSVKEHKITITSVHPTTVTAPCTSVSVTTKHVTEWQQAPPGCWCGRPGMPPPNGHDGAPMWPWPAGDAPIFTTHIPDFMPGRSSIPASEAVVTGVTDGPAPPPPAPTSSGTAFSSFGDIPSNSAQPSEIAGFPSIPDAPPVGFPPPPAAETTTAAAASSSIASETLGPAPPLPPLTAQAAVESSSSTTTSAAESTLSTSTTTTASAAALETSAPAPTSSAGPEGPPGPLPNVDRPSSIDPATLDLKNAYTLGIGRRAPRPTVVA</sequence>
<accession>A0A438NG04</accession>
<feature type="signal peptide" evidence="2">
    <location>
        <begin position="1"/>
        <end position="22"/>
    </location>
</feature>
<gene>
    <name evidence="3" type="ORF">B0A52_01784</name>
</gene>
<evidence type="ECO:0000256" key="2">
    <source>
        <dbReference type="SAM" id="SignalP"/>
    </source>
</evidence>
<organism evidence="3 4">
    <name type="scientific">Exophiala mesophila</name>
    <name type="common">Black yeast-like fungus</name>
    <dbReference type="NCBI Taxonomy" id="212818"/>
    <lineage>
        <taxon>Eukaryota</taxon>
        <taxon>Fungi</taxon>
        <taxon>Dikarya</taxon>
        <taxon>Ascomycota</taxon>
        <taxon>Pezizomycotina</taxon>
        <taxon>Eurotiomycetes</taxon>
        <taxon>Chaetothyriomycetidae</taxon>
        <taxon>Chaetothyriales</taxon>
        <taxon>Herpotrichiellaceae</taxon>
        <taxon>Exophiala</taxon>
    </lineage>
</organism>
<feature type="compositionally biased region" description="Low complexity" evidence="1">
    <location>
        <begin position="268"/>
        <end position="286"/>
    </location>
</feature>
<dbReference type="EMBL" id="NAJM01000004">
    <property type="protein sequence ID" value="RVX74657.1"/>
    <property type="molecule type" value="Genomic_DNA"/>
</dbReference>
<feature type="region of interest" description="Disordered" evidence="1">
    <location>
        <begin position="29"/>
        <end position="76"/>
    </location>
</feature>
<feature type="compositionally biased region" description="Low complexity" evidence="1">
    <location>
        <begin position="294"/>
        <end position="341"/>
    </location>
</feature>
<reference evidence="3 4" key="1">
    <citation type="submission" date="2017-03" db="EMBL/GenBank/DDBJ databases">
        <title>Genomes of endolithic fungi from Antarctica.</title>
        <authorList>
            <person name="Coleine C."/>
            <person name="Masonjones S."/>
            <person name="Stajich J.E."/>
        </authorList>
    </citation>
    <scope>NUCLEOTIDE SEQUENCE [LARGE SCALE GENOMIC DNA]</scope>
    <source>
        <strain evidence="3 4">CCFEE 6314</strain>
    </source>
</reference>
<dbReference type="VEuPathDB" id="FungiDB:PV10_07134"/>
<dbReference type="AlphaFoldDB" id="A0A438NG04"/>
<comment type="caution">
    <text evidence="3">The sequence shown here is derived from an EMBL/GenBank/DDBJ whole genome shotgun (WGS) entry which is preliminary data.</text>
</comment>
<feature type="chain" id="PRO_5019110275" evidence="2">
    <location>
        <begin position="23"/>
        <end position="383"/>
    </location>
</feature>
<proteinExistence type="predicted"/>
<feature type="compositionally biased region" description="Pro residues" evidence="1">
    <location>
        <begin position="255"/>
        <end position="267"/>
    </location>
</feature>
<evidence type="ECO:0000256" key="1">
    <source>
        <dbReference type="SAM" id="MobiDB-lite"/>
    </source>
</evidence>
<protein>
    <submittedName>
        <fullName evidence="3">Uncharacterized protein</fullName>
    </submittedName>
</protein>